<proteinExistence type="inferred from homology"/>
<comment type="caution">
    <text evidence="8">The sequence shown here is derived from an EMBL/GenBank/DDBJ whole genome shotgun (WGS) entry which is preliminary data.</text>
</comment>
<evidence type="ECO:0000313" key="9">
    <source>
        <dbReference type="Proteomes" id="UP000824076"/>
    </source>
</evidence>
<evidence type="ECO:0000256" key="4">
    <source>
        <dbReference type="ARBA" id="ARBA00022909"/>
    </source>
</evidence>
<accession>A0A9D1IJD6</accession>
<evidence type="ECO:0000256" key="2">
    <source>
        <dbReference type="ARBA" id="ARBA00005013"/>
    </source>
</evidence>
<dbReference type="InterPro" id="IPR043133">
    <property type="entry name" value="GTP-CH-I_C/QueF"/>
</dbReference>
<comment type="catalytic activity">
    <reaction evidence="1 6">
        <text>7,8-dihydroneopterin = 6-hydroxymethyl-7,8-dihydropterin + glycolaldehyde</text>
        <dbReference type="Rhea" id="RHEA:10540"/>
        <dbReference type="ChEBI" id="CHEBI:17001"/>
        <dbReference type="ChEBI" id="CHEBI:17071"/>
        <dbReference type="ChEBI" id="CHEBI:44841"/>
        <dbReference type="EC" id="4.1.2.25"/>
    </reaction>
</comment>
<evidence type="ECO:0000256" key="3">
    <source>
        <dbReference type="ARBA" id="ARBA00005708"/>
    </source>
</evidence>
<dbReference type="NCBIfam" id="TIGR00525">
    <property type="entry name" value="folB"/>
    <property type="match status" value="1"/>
</dbReference>
<dbReference type="GO" id="GO:0046656">
    <property type="term" value="P:folic acid biosynthetic process"/>
    <property type="evidence" value="ECO:0007669"/>
    <property type="project" value="UniProtKB-UniRule"/>
</dbReference>
<dbReference type="AlphaFoldDB" id="A0A9D1IJD6"/>
<organism evidence="8 9">
    <name type="scientific">Candidatus Limisoma intestinavium</name>
    <dbReference type="NCBI Taxonomy" id="2840856"/>
    <lineage>
        <taxon>Bacteria</taxon>
        <taxon>Pseudomonadati</taxon>
        <taxon>Bacteroidota</taxon>
        <taxon>Bacteroidia</taxon>
        <taxon>Bacteroidales</taxon>
        <taxon>Candidatus Limisoma</taxon>
    </lineage>
</organism>
<dbReference type="EMBL" id="DVMS01000044">
    <property type="protein sequence ID" value="HIU38378.1"/>
    <property type="molecule type" value="Genomic_DNA"/>
</dbReference>
<evidence type="ECO:0000256" key="6">
    <source>
        <dbReference type="RuleBase" id="RU362079"/>
    </source>
</evidence>
<dbReference type="GO" id="GO:0005737">
    <property type="term" value="C:cytoplasm"/>
    <property type="evidence" value="ECO:0007669"/>
    <property type="project" value="TreeGrafter"/>
</dbReference>
<dbReference type="PANTHER" id="PTHR42844:SF1">
    <property type="entry name" value="DIHYDRONEOPTERIN ALDOLASE 1-RELATED"/>
    <property type="match status" value="1"/>
</dbReference>
<name>A0A9D1IJD6_9BACT</name>
<sequence length="117" mass="12897">MKTIVALENLRFRARHGVSPQERAVGNDFIVTVRLRYPFQKAMDADTLADTLNYAEAYDIIKAEMAIPSSLIEHVAGRIRSALLARFPLIEGGMVRVEKANPPIAGMTGTAAAEIEW</sequence>
<comment type="similarity">
    <text evidence="3 6">Belongs to the DHNA family.</text>
</comment>
<reference evidence="8" key="2">
    <citation type="journal article" date="2021" name="PeerJ">
        <title>Extensive microbial diversity within the chicken gut microbiome revealed by metagenomics and culture.</title>
        <authorList>
            <person name="Gilroy R."/>
            <person name="Ravi A."/>
            <person name="Getino M."/>
            <person name="Pursley I."/>
            <person name="Horton D.L."/>
            <person name="Alikhan N.F."/>
            <person name="Baker D."/>
            <person name="Gharbi K."/>
            <person name="Hall N."/>
            <person name="Watson M."/>
            <person name="Adriaenssens E.M."/>
            <person name="Foster-Nyarko E."/>
            <person name="Jarju S."/>
            <person name="Secka A."/>
            <person name="Antonio M."/>
            <person name="Oren A."/>
            <person name="Chaudhuri R.R."/>
            <person name="La Ragione R."/>
            <person name="Hildebrand F."/>
            <person name="Pallen M.J."/>
        </authorList>
    </citation>
    <scope>NUCLEOTIDE SEQUENCE</scope>
    <source>
        <strain evidence="8">17073</strain>
    </source>
</reference>
<keyword evidence="5 6" id="KW-0456">Lyase</keyword>
<dbReference type="Gene3D" id="3.30.1130.10">
    <property type="match status" value="1"/>
</dbReference>
<keyword evidence="4 6" id="KW-0289">Folate biosynthesis</keyword>
<feature type="domain" description="Dihydroneopterin aldolase/epimerase" evidence="7">
    <location>
        <begin position="5"/>
        <end position="117"/>
    </location>
</feature>
<comment type="pathway">
    <text evidence="2 6">Cofactor biosynthesis; tetrahydrofolate biosynthesis; 2-amino-4-hydroxy-6-hydroxymethyl-7,8-dihydropteridine diphosphate from 7,8-dihydroneopterin triphosphate: step 3/4.</text>
</comment>
<evidence type="ECO:0000256" key="5">
    <source>
        <dbReference type="ARBA" id="ARBA00023239"/>
    </source>
</evidence>
<dbReference type="GO" id="GO:0004150">
    <property type="term" value="F:dihydroneopterin aldolase activity"/>
    <property type="evidence" value="ECO:0007669"/>
    <property type="project" value="UniProtKB-UniRule"/>
</dbReference>
<dbReference type="GO" id="GO:0046654">
    <property type="term" value="P:tetrahydrofolate biosynthetic process"/>
    <property type="evidence" value="ECO:0007669"/>
    <property type="project" value="UniProtKB-UniRule"/>
</dbReference>
<evidence type="ECO:0000256" key="1">
    <source>
        <dbReference type="ARBA" id="ARBA00001353"/>
    </source>
</evidence>
<dbReference type="Pfam" id="PF02152">
    <property type="entry name" value="FolB"/>
    <property type="match status" value="1"/>
</dbReference>
<evidence type="ECO:0000313" key="8">
    <source>
        <dbReference type="EMBL" id="HIU38378.1"/>
    </source>
</evidence>
<gene>
    <name evidence="8" type="primary">folB</name>
    <name evidence="8" type="ORF">IAD18_01780</name>
</gene>
<protein>
    <recommendedName>
        <fullName evidence="6">7,8-dihydroneopterin aldolase</fullName>
        <ecNumber evidence="6">4.1.2.25</ecNumber>
    </recommendedName>
</protein>
<dbReference type="Proteomes" id="UP000824076">
    <property type="component" value="Unassembled WGS sequence"/>
</dbReference>
<dbReference type="InterPro" id="IPR006156">
    <property type="entry name" value="Dihydroneopterin_aldolase"/>
</dbReference>
<dbReference type="EC" id="4.1.2.25" evidence="6"/>
<comment type="function">
    <text evidence="6">Catalyzes the conversion of 7,8-dihydroneopterin to 6-hydroxymethyl-7,8-dihydropterin.</text>
</comment>
<dbReference type="PANTHER" id="PTHR42844">
    <property type="entry name" value="DIHYDRONEOPTERIN ALDOLASE 1-RELATED"/>
    <property type="match status" value="1"/>
</dbReference>
<reference evidence="8" key="1">
    <citation type="submission" date="2020-10" db="EMBL/GenBank/DDBJ databases">
        <authorList>
            <person name="Gilroy R."/>
        </authorList>
    </citation>
    <scope>NUCLEOTIDE SEQUENCE</scope>
    <source>
        <strain evidence="8">17073</strain>
    </source>
</reference>
<dbReference type="InterPro" id="IPR006157">
    <property type="entry name" value="FolB_dom"/>
</dbReference>
<dbReference type="CDD" id="cd00534">
    <property type="entry name" value="DHNA_DHNTPE"/>
    <property type="match status" value="1"/>
</dbReference>
<evidence type="ECO:0000259" key="7">
    <source>
        <dbReference type="SMART" id="SM00905"/>
    </source>
</evidence>
<dbReference type="NCBIfam" id="TIGR00526">
    <property type="entry name" value="folB_dom"/>
    <property type="match status" value="1"/>
</dbReference>
<dbReference type="SUPFAM" id="SSF55620">
    <property type="entry name" value="Tetrahydrobiopterin biosynthesis enzymes-like"/>
    <property type="match status" value="1"/>
</dbReference>
<dbReference type="SMART" id="SM00905">
    <property type="entry name" value="FolB"/>
    <property type="match status" value="1"/>
</dbReference>